<evidence type="ECO:0000256" key="5">
    <source>
        <dbReference type="SAM" id="MobiDB-lite"/>
    </source>
</evidence>
<dbReference type="SMART" id="SM00752">
    <property type="entry name" value="HTTM"/>
    <property type="match status" value="1"/>
</dbReference>
<gene>
    <name evidence="8" type="ORF">KEG57_04235</name>
</gene>
<feature type="transmembrane region" description="Helical" evidence="6">
    <location>
        <begin position="71"/>
        <end position="88"/>
    </location>
</feature>
<evidence type="ECO:0000259" key="7">
    <source>
        <dbReference type="SMART" id="SM00752"/>
    </source>
</evidence>
<keyword evidence="3 6" id="KW-1133">Transmembrane helix</keyword>
<feature type="transmembrane region" description="Helical" evidence="6">
    <location>
        <begin position="131"/>
        <end position="149"/>
    </location>
</feature>
<reference evidence="8 9" key="1">
    <citation type="submission" date="2021-04" db="EMBL/GenBank/DDBJ databases">
        <title>Genome analysis of Polyangium sp.</title>
        <authorList>
            <person name="Li Y."/>
            <person name="Wang J."/>
        </authorList>
    </citation>
    <scope>NUCLEOTIDE SEQUENCE [LARGE SCALE GENOMIC DNA]</scope>
    <source>
        <strain evidence="8 9">SDU14</strain>
    </source>
</reference>
<feature type="compositionally biased region" description="Acidic residues" evidence="5">
    <location>
        <begin position="23"/>
        <end position="32"/>
    </location>
</feature>
<keyword evidence="2 6" id="KW-0812">Transmembrane</keyword>
<evidence type="ECO:0000313" key="8">
    <source>
        <dbReference type="EMBL" id="MDC3979696.1"/>
    </source>
</evidence>
<dbReference type="PANTHER" id="PTHR39535">
    <property type="entry name" value="SPORULATION-DELAYING PROTEIN SDPB"/>
    <property type="match status" value="1"/>
</dbReference>
<evidence type="ECO:0000313" key="9">
    <source>
        <dbReference type="Proteomes" id="UP001151081"/>
    </source>
</evidence>
<dbReference type="AlphaFoldDB" id="A0A9X3X1J6"/>
<feature type="transmembrane region" description="Helical" evidence="6">
    <location>
        <begin position="178"/>
        <end position="198"/>
    </location>
</feature>
<comment type="subcellular location">
    <subcellularLocation>
        <location evidence="1">Endomembrane system</location>
        <topology evidence="1">Multi-pass membrane protein</topology>
    </subcellularLocation>
</comment>
<keyword evidence="9" id="KW-1185">Reference proteome</keyword>
<evidence type="ECO:0000256" key="2">
    <source>
        <dbReference type="ARBA" id="ARBA00022692"/>
    </source>
</evidence>
<dbReference type="InterPro" id="IPR011020">
    <property type="entry name" value="HTTM-like"/>
</dbReference>
<accession>A0A9X3X1J6</accession>
<feature type="domain" description="HTTM-like" evidence="7">
    <location>
        <begin position="64"/>
        <end position="359"/>
    </location>
</feature>
<dbReference type="GO" id="GO:0012505">
    <property type="term" value="C:endomembrane system"/>
    <property type="evidence" value="ECO:0007669"/>
    <property type="project" value="UniProtKB-SubCell"/>
</dbReference>
<feature type="transmembrane region" description="Helical" evidence="6">
    <location>
        <begin position="228"/>
        <end position="249"/>
    </location>
</feature>
<feature type="transmembrane region" description="Helical" evidence="6">
    <location>
        <begin position="321"/>
        <end position="354"/>
    </location>
</feature>
<proteinExistence type="predicted"/>
<sequence length="680" mass="76107">MGGRPMSSATGQPPLDASTAPEALDEAPEEASEAAPSAAFETPKGLGWLSWHLQGYWTIIRDVYLSIDRRTLGFARIMLGFLLVTDLFRRTPDWLHMYSDKGVLPTHLNLFRPQAWGAFTLFNAFSTAPELWALWAVLLVTFTCVLVGYKTRIAHVLAAIFVASMNGRILLIENGGYVVFNLLVMWTAFLPMGDRFSVDALLDSMRRRKEANADELNDRTNLIEPRKLTPHVSLVAGVILLQICAIYYFNVIHKTGTAWKNGTAVHYVLWVDRMVTPIVAAVRGLVPPALIIVGTKFVLMAEATIPICLASPLGRAWARRLAVALMCILHIGFGATFVLGPFAWAMCVFSTLLFTTDDWDLAARTMRRTHRARVVLFDASSGASLWLCRVLKRLDRYELLTFRAEEGLTRGIAVERPKDHARLEQSAALADIVAALPLGPTVAWLFRVPGLSHLVDAIWNAVTTRDVSRVFGLRVPRAPGPVTLTEPSPLRRKVGRFVVTLRELAVVAMLAGAVNQAMVELWVVNRRIKVPHPEPLRVLAQKMRYLQGWFMFSPNPVMDDGTIIVDAKTIDGRSIDPFTGKPPEFDLTKAQSLRYNQIWSDYFNRIHLPANSAYRDAMRDFIFRYPERTGRPEDTIVSGDVYWIQDMNPPFGKTASYKLEKNKLFSFENPAARSQARSGG</sequence>
<evidence type="ECO:0000256" key="4">
    <source>
        <dbReference type="ARBA" id="ARBA00023136"/>
    </source>
</evidence>
<organism evidence="8 9">
    <name type="scientific">Polyangium jinanense</name>
    <dbReference type="NCBI Taxonomy" id="2829994"/>
    <lineage>
        <taxon>Bacteria</taxon>
        <taxon>Pseudomonadati</taxon>
        <taxon>Myxococcota</taxon>
        <taxon>Polyangia</taxon>
        <taxon>Polyangiales</taxon>
        <taxon>Polyangiaceae</taxon>
        <taxon>Polyangium</taxon>
    </lineage>
</organism>
<dbReference type="PANTHER" id="PTHR39535:SF2">
    <property type="entry name" value="HTTM DOMAIN-CONTAINING PROTEIN"/>
    <property type="match status" value="1"/>
</dbReference>
<dbReference type="Proteomes" id="UP001151081">
    <property type="component" value="Unassembled WGS sequence"/>
</dbReference>
<dbReference type="InterPro" id="IPR052964">
    <property type="entry name" value="Sporulation_signal_mat"/>
</dbReference>
<name>A0A9X3X1J6_9BACT</name>
<protein>
    <submittedName>
        <fullName evidence="8">HTTM domain-containing protein</fullName>
    </submittedName>
</protein>
<keyword evidence="4 6" id="KW-0472">Membrane</keyword>
<evidence type="ECO:0000256" key="1">
    <source>
        <dbReference type="ARBA" id="ARBA00004127"/>
    </source>
</evidence>
<dbReference type="EMBL" id="JAGTJJ010000001">
    <property type="protein sequence ID" value="MDC3979696.1"/>
    <property type="molecule type" value="Genomic_DNA"/>
</dbReference>
<comment type="caution">
    <text evidence="8">The sequence shown here is derived from an EMBL/GenBank/DDBJ whole genome shotgun (WGS) entry which is preliminary data.</text>
</comment>
<evidence type="ECO:0000256" key="3">
    <source>
        <dbReference type="ARBA" id="ARBA00022989"/>
    </source>
</evidence>
<feature type="region of interest" description="Disordered" evidence="5">
    <location>
        <begin position="1"/>
        <end position="36"/>
    </location>
</feature>
<evidence type="ECO:0000256" key="6">
    <source>
        <dbReference type="SAM" id="Phobius"/>
    </source>
</evidence>